<dbReference type="AlphaFoldDB" id="A0AAV4BFR4"/>
<dbReference type="GO" id="GO:0046872">
    <property type="term" value="F:metal ion binding"/>
    <property type="evidence" value="ECO:0007669"/>
    <property type="project" value="UniProtKB-KW"/>
</dbReference>
<organism evidence="4 5">
    <name type="scientific">Plakobranchus ocellatus</name>
    <dbReference type="NCBI Taxonomy" id="259542"/>
    <lineage>
        <taxon>Eukaryota</taxon>
        <taxon>Metazoa</taxon>
        <taxon>Spiralia</taxon>
        <taxon>Lophotrochozoa</taxon>
        <taxon>Mollusca</taxon>
        <taxon>Gastropoda</taxon>
        <taxon>Heterobranchia</taxon>
        <taxon>Euthyneura</taxon>
        <taxon>Panpulmonata</taxon>
        <taxon>Sacoglossa</taxon>
        <taxon>Placobranchoidea</taxon>
        <taxon>Plakobranchidae</taxon>
        <taxon>Plakobranchus</taxon>
    </lineage>
</organism>
<evidence type="ECO:0000256" key="2">
    <source>
        <dbReference type="ARBA" id="ARBA00022723"/>
    </source>
</evidence>
<sequence length="243" mass="26971">MGLRENLSFNLRQYLATSVRQGGTDSHCLVKLFTLASMDSTFEMLISHTRSGHKIFGISMNWRQYSLYFHGKSPLSVACRPTEAYSKGSAPYLVSFKARDSWKILFLHGDINVAILARGATDVVDADDDTGGVGDEGADVNFDVGDFGRHSDGGVLKHSFGRALYSNSSSIRPDESIRGSDPLPNVFQGNKAYPLLRNVMRPFPSRGLDDVRRIFSNRHSRTRRTIECAFGALAGRWSFLKTP</sequence>
<name>A0AAV4BFR4_9GAST</name>
<evidence type="ECO:0000259" key="3">
    <source>
        <dbReference type="Pfam" id="PF13359"/>
    </source>
</evidence>
<comment type="cofactor">
    <cofactor evidence="1">
        <name>a divalent metal cation</name>
        <dbReference type="ChEBI" id="CHEBI:60240"/>
    </cofactor>
</comment>
<gene>
    <name evidence="4" type="ORF">PoB_004416100</name>
</gene>
<keyword evidence="2" id="KW-0479">Metal-binding</keyword>
<proteinExistence type="predicted"/>
<comment type="caution">
    <text evidence="4">The sequence shown here is derived from an EMBL/GenBank/DDBJ whole genome shotgun (WGS) entry which is preliminary data.</text>
</comment>
<dbReference type="Proteomes" id="UP000735302">
    <property type="component" value="Unassembled WGS sequence"/>
</dbReference>
<feature type="domain" description="DDE Tnp4" evidence="3">
    <location>
        <begin position="137"/>
        <end position="242"/>
    </location>
</feature>
<dbReference type="InterPro" id="IPR027806">
    <property type="entry name" value="HARBI1_dom"/>
</dbReference>
<protein>
    <recommendedName>
        <fullName evidence="3">DDE Tnp4 domain-containing protein</fullName>
    </recommendedName>
</protein>
<evidence type="ECO:0000313" key="5">
    <source>
        <dbReference type="Proteomes" id="UP000735302"/>
    </source>
</evidence>
<dbReference type="EMBL" id="BLXT01004871">
    <property type="protein sequence ID" value="GFO17656.1"/>
    <property type="molecule type" value="Genomic_DNA"/>
</dbReference>
<keyword evidence="5" id="KW-1185">Reference proteome</keyword>
<dbReference type="Pfam" id="PF13359">
    <property type="entry name" value="DDE_Tnp_4"/>
    <property type="match status" value="1"/>
</dbReference>
<accession>A0AAV4BFR4</accession>
<reference evidence="4 5" key="1">
    <citation type="journal article" date="2021" name="Elife">
        <title>Chloroplast acquisition without the gene transfer in kleptoplastic sea slugs, Plakobranchus ocellatus.</title>
        <authorList>
            <person name="Maeda T."/>
            <person name="Takahashi S."/>
            <person name="Yoshida T."/>
            <person name="Shimamura S."/>
            <person name="Takaki Y."/>
            <person name="Nagai Y."/>
            <person name="Toyoda A."/>
            <person name="Suzuki Y."/>
            <person name="Arimoto A."/>
            <person name="Ishii H."/>
            <person name="Satoh N."/>
            <person name="Nishiyama T."/>
            <person name="Hasebe M."/>
            <person name="Maruyama T."/>
            <person name="Minagawa J."/>
            <person name="Obokata J."/>
            <person name="Shigenobu S."/>
        </authorList>
    </citation>
    <scope>NUCLEOTIDE SEQUENCE [LARGE SCALE GENOMIC DNA]</scope>
</reference>
<evidence type="ECO:0000313" key="4">
    <source>
        <dbReference type="EMBL" id="GFO17656.1"/>
    </source>
</evidence>
<evidence type="ECO:0000256" key="1">
    <source>
        <dbReference type="ARBA" id="ARBA00001968"/>
    </source>
</evidence>